<feature type="region of interest" description="Disordered" evidence="2">
    <location>
        <begin position="279"/>
        <end position="314"/>
    </location>
</feature>
<dbReference type="InterPro" id="IPR001005">
    <property type="entry name" value="SANT/Myb"/>
</dbReference>
<evidence type="ECO:0000259" key="4">
    <source>
        <dbReference type="PROSITE" id="PS51204"/>
    </source>
</evidence>
<feature type="region of interest" description="Disordered" evidence="2">
    <location>
        <begin position="877"/>
        <end position="958"/>
    </location>
</feature>
<accession>A0A5N5FG77</accession>
<feature type="region of interest" description="Disordered" evidence="2">
    <location>
        <begin position="1555"/>
        <end position="1664"/>
    </location>
</feature>
<feature type="compositionally biased region" description="Low complexity" evidence="2">
    <location>
        <begin position="1480"/>
        <end position="1493"/>
    </location>
</feature>
<feature type="compositionally biased region" description="Polar residues" evidence="2">
    <location>
        <begin position="932"/>
        <end position="958"/>
    </location>
</feature>
<dbReference type="Pfam" id="PF13921">
    <property type="entry name" value="Myb_DNA-bind_6"/>
    <property type="match status" value="1"/>
</dbReference>
<dbReference type="Gene3D" id="1.10.10.60">
    <property type="entry name" value="Homeodomain-like"/>
    <property type="match status" value="1"/>
</dbReference>
<reference evidence="6" key="2">
    <citation type="submission" date="2019-10" db="EMBL/GenBank/DDBJ databases">
        <title>A de novo genome assembly of a pear dwarfing rootstock.</title>
        <authorList>
            <person name="Wang F."/>
            <person name="Wang J."/>
            <person name="Li S."/>
            <person name="Zhang Y."/>
            <person name="Fang M."/>
            <person name="Ma L."/>
            <person name="Zhao Y."/>
            <person name="Jiang S."/>
        </authorList>
    </citation>
    <scope>NUCLEOTIDE SEQUENCE [LARGE SCALE GENOMIC DNA]</scope>
</reference>
<feature type="region of interest" description="Disordered" evidence="2">
    <location>
        <begin position="702"/>
        <end position="723"/>
    </location>
</feature>
<dbReference type="GO" id="GO:0006325">
    <property type="term" value="P:chromatin organization"/>
    <property type="evidence" value="ECO:0007669"/>
    <property type="project" value="UniProtKB-KW"/>
</dbReference>
<dbReference type="SMART" id="SM00717">
    <property type="entry name" value="SANT"/>
    <property type="match status" value="1"/>
</dbReference>
<dbReference type="PANTHER" id="PTHR46774">
    <property type="entry name" value="CHROMATIN MODIFICATION-RELATED PROTEIN EAF1 A-RELATED"/>
    <property type="match status" value="1"/>
</dbReference>
<dbReference type="SMART" id="SM00573">
    <property type="entry name" value="HSA"/>
    <property type="match status" value="1"/>
</dbReference>
<feature type="region of interest" description="Disordered" evidence="2">
    <location>
        <begin position="1319"/>
        <end position="1345"/>
    </location>
</feature>
<dbReference type="InterPro" id="IPR014012">
    <property type="entry name" value="HSA_dom"/>
</dbReference>
<dbReference type="InterPro" id="IPR044798">
    <property type="entry name" value="EAF1A/B"/>
</dbReference>
<feature type="region of interest" description="Disordered" evidence="2">
    <location>
        <begin position="106"/>
        <end position="250"/>
    </location>
</feature>
<evidence type="ECO:0008006" key="7">
    <source>
        <dbReference type="Google" id="ProtNLM"/>
    </source>
</evidence>
<feature type="compositionally biased region" description="Polar residues" evidence="2">
    <location>
        <begin position="161"/>
        <end position="176"/>
    </location>
</feature>
<feature type="compositionally biased region" description="Low complexity" evidence="2">
    <location>
        <begin position="1580"/>
        <end position="1591"/>
    </location>
</feature>
<feature type="compositionally biased region" description="Low complexity" evidence="2">
    <location>
        <begin position="1729"/>
        <end position="1738"/>
    </location>
</feature>
<feature type="compositionally biased region" description="Polar residues" evidence="2">
    <location>
        <begin position="1739"/>
        <end position="1787"/>
    </location>
</feature>
<feature type="compositionally biased region" description="Low complexity" evidence="2">
    <location>
        <begin position="1557"/>
        <end position="1572"/>
    </location>
</feature>
<keyword evidence="1" id="KW-0156">Chromatin regulator</keyword>
<feature type="compositionally biased region" description="Low complexity" evidence="2">
    <location>
        <begin position="1640"/>
        <end position="1649"/>
    </location>
</feature>
<dbReference type="CDD" id="cd00167">
    <property type="entry name" value="SANT"/>
    <property type="match status" value="1"/>
</dbReference>
<organism evidence="5 6">
    <name type="scientific">Pyrus ussuriensis x Pyrus communis</name>
    <dbReference type="NCBI Taxonomy" id="2448454"/>
    <lineage>
        <taxon>Eukaryota</taxon>
        <taxon>Viridiplantae</taxon>
        <taxon>Streptophyta</taxon>
        <taxon>Embryophyta</taxon>
        <taxon>Tracheophyta</taxon>
        <taxon>Spermatophyta</taxon>
        <taxon>Magnoliopsida</taxon>
        <taxon>eudicotyledons</taxon>
        <taxon>Gunneridae</taxon>
        <taxon>Pentapetalae</taxon>
        <taxon>rosids</taxon>
        <taxon>fabids</taxon>
        <taxon>Rosales</taxon>
        <taxon>Rosaceae</taxon>
        <taxon>Amygdaloideae</taxon>
        <taxon>Maleae</taxon>
        <taxon>Pyrus</taxon>
    </lineage>
</organism>
<dbReference type="PANTHER" id="PTHR46774:SF3">
    <property type="entry name" value="CHROMATIN MODIFICATION-RELATED PROTEIN EAF1 A-RELATED"/>
    <property type="match status" value="1"/>
</dbReference>
<proteinExistence type="predicted"/>
<dbReference type="Proteomes" id="UP000327157">
    <property type="component" value="Chromosome 10"/>
</dbReference>
<feature type="compositionally biased region" description="Low complexity" evidence="2">
    <location>
        <begin position="1928"/>
        <end position="1981"/>
    </location>
</feature>
<dbReference type="PROSITE" id="PS51204">
    <property type="entry name" value="HSA"/>
    <property type="match status" value="1"/>
</dbReference>
<protein>
    <recommendedName>
        <fullName evidence="7">Chromatin modification-related protein EAF1 B-like</fullName>
    </recommendedName>
</protein>
<feature type="compositionally biased region" description="Polar residues" evidence="2">
    <location>
        <begin position="1461"/>
        <end position="1478"/>
    </location>
</feature>
<feature type="compositionally biased region" description="Low complexity" evidence="2">
    <location>
        <begin position="1164"/>
        <end position="1177"/>
    </location>
</feature>
<dbReference type="Pfam" id="PF07529">
    <property type="entry name" value="HSA"/>
    <property type="match status" value="1"/>
</dbReference>
<feature type="compositionally biased region" description="Polar residues" evidence="2">
    <location>
        <begin position="232"/>
        <end position="250"/>
    </location>
</feature>
<evidence type="ECO:0000256" key="1">
    <source>
        <dbReference type="ARBA" id="ARBA00022853"/>
    </source>
</evidence>
<feature type="region of interest" description="Disordered" evidence="2">
    <location>
        <begin position="1885"/>
        <end position="1997"/>
    </location>
</feature>
<feature type="compositionally biased region" description="Low complexity" evidence="2">
    <location>
        <begin position="1623"/>
        <end position="1632"/>
    </location>
</feature>
<dbReference type="EMBL" id="SMOL01000695">
    <property type="protein sequence ID" value="KAB2602125.1"/>
    <property type="molecule type" value="Genomic_DNA"/>
</dbReference>
<evidence type="ECO:0000259" key="3">
    <source>
        <dbReference type="PROSITE" id="PS50090"/>
    </source>
</evidence>
<feature type="region of interest" description="Disordered" evidence="2">
    <location>
        <begin position="1461"/>
        <end position="1512"/>
    </location>
</feature>
<evidence type="ECO:0000256" key="2">
    <source>
        <dbReference type="SAM" id="MobiDB-lite"/>
    </source>
</evidence>
<feature type="compositionally biased region" description="Low complexity" evidence="2">
    <location>
        <begin position="1788"/>
        <end position="1812"/>
    </location>
</feature>
<dbReference type="GO" id="GO:0035267">
    <property type="term" value="C:NuA4 histone acetyltransferase complex"/>
    <property type="evidence" value="ECO:0007669"/>
    <property type="project" value="InterPro"/>
</dbReference>
<evidence type="ECO:0000313" key="5">
    <source>
        <dbReference type="EMBL" id="KAB2602125.1"/>
    </source>
</evidence>
<name>A0A5N5FG77_9ROSA</name>
<evidence type="ECO:0000313" key="6">
    <source>
        <dbReference type="Proteomes" id="UP000327157"/>
    </source>
</evidence>
<keyword evidence="6" id="KW-1185">Reference proteome</keyword>
<reference evidence="5 6" key="1">
    <citation type="submission" date="2019-09" db="EMBL/GenBank/DDBJ databases">
        <authorList>
            <person name="Ou C."/>
        </authorList>
    </citation>
    <scope>NUCLEOTIDE SEQUENCE [LARGE SCALE GENOMIC DNA]</scope>
    <source>
        <strain evidence="5">S2</strain>
        <tissue evidence="5">Leaf</tissue>
    </source>
</reference>
<reference evidence="5 6" key="3">
    <citation type="submission" date="2019-11" db="EMBL/GenBank/DDBJ databases">
        <title>A de novo genome assembly of a pear dwarfing rootstock.</title>
        <authorList>
            <person name="Wang F."/>
            <person name="Wang J."/>
            <person name="Li S."/>
            <person name="Zhang Y."/>
            <person name="Fang M."/>
            <person name="Ma L."/>
            <person name="Zhao Y."/>
            <person name="Jiang S."/>
        </authorList>
    </citation>
    <scope>NUCLEOTIDE SEQUENCE [LARGE SCALE GENOMIC DNA]</scope>
    <source>
        <strain evidence="5">S2</strain>
        <tissue evidence="5">Leaf</tissue>
    </source>
</reference>
<feature type="compositionally biased region" description="Polar residues" evidence="2">
    <location>
        <begin position="1826"/>
        <end position="1848"/>
    </location>
</feature>
<feature type="region of interest" description="Disordered" evidence="2">
    <location>
        <begin position="1825"/>
        <end position="1848"/>
    </location>
</feature>
<feature type="region of interest" description="Disordered" evidence="2">
    <location>
        <begin position="1709"/>
        <end position="1812"/>
    </location>
</feature>
<comment type="caution">
    <text evidence="5">The sequence shown here is derived from an EMBL/GenBank/DDBJ whole genome shotgun (WGS) entry which is preliminary data.</text>
</comment>
<feature type="domain" description="HSA" evidence="4">
    <location>
        <begin position="594"/>
        <end position="669"/>
    </location>
</feature>
<feature type="region of interest" description="Disordered" evidence="2">
    <location>
        <begin position="1162"/>
        <end position="1189"/>
    </location>
</feature>
<feature type="domain" description="Myb-like" evidence="3">
    <location>
        <begin position="1108"/>
        <end position="1160"/>
    </location>
</feature>
<gene>
    <name evidence="5" type="ORF">D8674_003130</name>
</gene>
<dbReference type="OrthoDB" id="372624at2759"/>
<sequence>MHGCSSGSALLVNAEVDSMGGVVDSGVGIGLKTSPRRAAIEKVQAELRQEYDVREERRRELEFLEKGGNPLDFKIGNGASVSVQSTSLTDQHPEQFVTSEAKGSFALTASPHGDSVESSGRPEVPTLCEPNSADNLLLFDGGSDAPEGEMNSVRLSRRNNRGPSEQFSQMDGTQNPKESEDSTMFRPYARRNRSRPNHDGPRSNSVDIQGRGVQGSSLPARGVSKDPKRPISETNNQRDQNIPSGANLKYASSNGDILPKIVTSDNQFDMALEGVQTPDVITSPMKDGSQNKLDVTPLKSLRDSQRSEPSQIDAQETPIDVVSERSDVAEGKLLASSILECPPCAATTKTENELSSVQVNGFNNLNRESKSVPHEGQISSAALSTKGLDSESSCTQTSVGLDVNNDSDMCTTTRNADNRNIIESSGVDGTQNPPGGLMVQEDKETKAVDSGAIVNDNQASVCQNNSGNREVKVEGDISESISGLRNEVKFQSNVEGEQPSDPFMSEADKVDVALDNGSNINKENFCTGISQGPQDSSMHVVTETVLSGRDTAAGSDCLTPGVYLKVIDKSQEDSILEEARMIEAKRKRIAELSVRSLPSENRRKSQWDFVLEEMAWLANDFAQERLWKLTAAAQICHRAAFASRLKIESQHQHWELTKVAHDLAKAVNQFWVSAETLLKGDDSSSCQKDCNYNLVESMRIERNKTSKDKNGEPNMEPIKDLEPQHPQKDLSLSVQGYAVRFLKYNNSLRPGLQAQAPPTPERISDLGITEMSWEDHLTEENLFYAVPSGAMESYRKSIESHLVQFERTVSSMQEEVETSMYDAGAEFGFQETAYDEDEGETSTYYLPGAFEGSRSLKSNQKKRRNLKLHASRSYEGADLPYGDCTTATQESMSMGKRPASLNVGSIPTKRMRTASRQRVVSPFGAGPAGNVQAPNKTDASSGDTNSFQDDQSTLHGGSQFQKSMEVESLGDFEKQLPYDYAETSMKPKKKKAKHLGSTYDPGWQLESAILNEQRDHSKKGLEGHHFDSNGTIGLYGQHTAKKPKILKQSLDNTYDSITPMPGSNPSPVASQMSNMSNTSKFIKLIGGRDRGRKTKSLKMSAGQPGSGGPWSLFEDQALVVLVHDMGPNWELISDAINSTLHLKCIFRKPKECKERHKILMDMNSGDGADSAEDSGSSQPYPSTIPGIPKGSARQLFQRLQEPMEEDVLKSHFEKIIKIGQKHHYRRCQNDNQDLKQVTTVHNSHVMALSQVCPNNLNGGVLTPLDLCDTTSSSSDVVGYQGSHSSGLAMSNQGGMASLLPSGANVSIQGSSGMVLGSNLPSPSGPLSANVRDGRYSSPRTSSLPVDEQQRMQHYNQMLSGRNIQQSGLSVPGALPGTDRGVRIVPGGNGMGMMCGMSRGMPTSRPGFQGMTSPSMLNSGSMLSSSMVGIPSPVNMHLELVLPGHNPEHQRQLMVPELQMQVTQGNGQGTTLPSSQTYPGHTHQQHQISPQQSHALSNPHNPHLQGPNHATGPQQQAYANRVVKDRPSQQRYLQQQQQFSASNSLVPHIQTQAQLPMSSTLQNSSQLQLQNSPHPVPMSPMTPSSPRTPVSSQHQQKHHLPSHGLSRNPGASGMANQMGKQRQRQPQQHHLQQSNRHHPQQRQLTQSQQQAKLSKGMGRGNSMVHQNLSIDPANLSIDPSQLNGLMPPGSQALEKGEQIMQLMQGQGAYSGSGLNPVTSKPLVPQSANHSQLQQKLLSSASTPSSNQLQQMPSHSDNITQGQVPPVSSSHVISASHQTVSPSGMASNHQQVQPQSQPQPQPQQQQKQANQTQPYVQRVVQHNRQVNSEIPNKSQNDATQADEQPVNGDSQVGVSMVIPQSCTDSSSVVPSSEAVYDANMPNSTALVGPVGSLAQTNTSGNVPGPPISQGLGPRKLSGNLLSHGHNVGAQWQQQQLLQRSPSLPSPSQQQYQQQEQQQQQEQEPPHHQLTLQQQSHQQMQHLQAGQGNLYMMSGNSTPE</sequence>
<dbReference type="PROSITE" id="PS50090">
    <property type="entry name" value="MYB_LIKE"/>
    <property type="match status" value="1"/>
</dbReference>